<evidence type="ECO:0000259" key="7">
    <source>
        <dbReference type="Pfam" id="PF12256"/>
    </source>
</evidence>
<evidence type="ECO:0000256" key="4">
    <source>
        <dbReference type="ARBA" id="ARBA00023026"/>
    </source>
</evidence>
<organism evidence="8 9">
    <name type="scientific">Vulgatibacter incomptus</name>
    <dbReference type="NCBI Taxonomy" id="1391653"/>
    <lineage>
        <taxon>Bacteria</taxon>
        <taxon>Pseudomonadati</taxon>
        <taxon>Myxococcota</taxon>
        <taxon>Myxococcia</taxon>
        <taxon>Myxococcales</taxon>
        <taxon>Cystobacterineae</taxon>
        <taxon>Vulgatibacteraceae</taxon>
        <taxon>Vulgatibacter</taxon>
    </lineage>
</organism>
<sequence>MPVYDEREKIASSGAATADRAMDARGSTASSARNNLGPSSSLVPTISLPTGGGAIRGMGEKFAANPVTGTGSMTVPIPTSRGRSGFGPQLELTYDSGAGNGPFGFGWSLSLPSITRKTDKRLPQYDDAAESDVYVLSGAEDLVPALEADGTRTEDGVSAPGFTIHRYCPRVEGLFARIERWANQDTGEIHWRSISRDNITTLYGLENDSRISDPSEPDPTHPTRVFSWLICASYDDKGNAIVYEYAAENDAGVDRALANERNRVGTANRYLKRVRYGNRVSRLVQPDLSRVPWLFEVVFDYDEGHYEELPLAQTQPADAQHQLVNASWKTDGVWSVRPDPFSSYRAGFEVRSHRRCRRALMFHRFPELNQDRLAELGDEPCLVRSIEFEYNDLDYSSSPAIDAELGHQGSTRFASFIQSIEQSGYVRDGRAVVERGGVKYISYLKRSLPPLEFEYSKAKIQDEIRDLDADSLEDLPIGVDGSTYQWVDLDGEGVSGILTAQAGAWFYKPNLGEGRFGAPQVVRTNPSLFAMAGGGTQFLDLSGDGQLDVVSFGGPTPGFYERTQDANWTTFRPFRSLPNLRWDDPDLRFVDLDGDGHADILITEDDVFTWYPSLAGDGFGPARKVHPPHDEERGPRLVLSDQTQSIFLADLSGDGLTDLVRIRNGEVCYWPNLGYGRFGAKVTMDDAPSFDNPDQFDQRRVRLADVDGSGATDIIYLHRDGARIYFNLSGNGWSKARHLPTFPRISNLSTISTADLLGNGTACLVWSSPLPGDRRRPLRYIDLMGGQKPHLLVRSTNNLGAEMIVEYASSTTFYLADKAAGQPWITRLPFPVHVVERVATFDGISGNRFVTSYVYHHGYFDGVEREFRGFGMVEQKDTEEFAAFAEGVQLGATNVDVASHVPPVLTKTWFHTGIYVGRDRVSDFFAGLLDDDDFGEYYREPGLNDDQARERLLPGTVLPDGLTIEEEREACRALKGMMLRQEVYALDADENSPAEVKVRAATPYTVVEQDFTVAPVQRRRGNRHAVFFTHPREVLTYHYERNSVDPRVNHALTLEVDAFGNVLKSLAIAYGRRTPSADPALTAEDKAKQSGRLITYTESAYTQNEVPDTVLAAGHHRAPVPAESCTYELTGFAPETGDRFSFEEWTRGGFALLASAAEIAFELEANVTRKQKRLIKHERTLYRKDDLSALSPLGKVEAKALAGEAYKLALTPSLVAHVFTRRQPGQPDEALLPTPSALLEGKGIDQGGYVAWDGGWWIPSGRVFFDPGANTTTRSVTAAAELSTARQHFFVPRKVADAFGQMASIDHDPYDLLVTRTTDAVGNSVSAAYDYRVLQPREITDPNRNRTASAFDALGMVVATAVMGKAGQSLGDRLEGSAADPTLAQLRAFIADPRAEAALLLGEATTRIVYDLDRYWRAGQPPFASTLARETHFEPARDGLTRIQLSFSFSDGFGRELQKKVQAEAGNAPRRGALVKLPSGEVRPGELVRDAQGSVEEGSTALRWVGTGRTVFNNKGKPVKQYEPFFSATHLYEREPEVAETGVSPVLFYDPVERVVATLHPNHSYEKVVFDPWQQTTFDVNDTVASSGSQTGDPRTDPDIGDYVRAYFETQPAGWQTWHAQRIGGAMGAAERDAALKAEAHADTPTTAHLDVLGRVFLTLAHNKVVCPGHALDGTVDRFAIRVDLDIEGNERAVRDAVKKAVDPQGNPIVDERGRAVMRYAYDLLGNRVHQASMEGGERWTLSDATGQPIRGWDSRGFVRRVTYDELRRPTGLFVKESGPERLAERTVYGEGQGDAANHRGRVFRQSDAAGVVTCVAYDFKGNLLEQRRELLPAYKVAVDWLQNPAATDGAFTSRKTFDALNRPLTATSPDQSVYRPTFNEANLLDKVDVHLRGATAGTAIVTNIDYNAKGQRERIEYGNGAATAYEYDPFTFRLARLRTTRPASPDATASQLFHDHSVVQDLRYSYDPVGNLTRIEDAALKTLIHSGQSVEPVSAFTYDAVYRLIEAQGREHIGQNAFDFSPPNGDFRDHPFAGNRAHPNDLQALRNYTERYEYDPVGNFEALVHRFSGGGWTRSYGYEEDSLLEAGKQSNRLTRTTVGNGVSQVEPYTHDDHGNMTSMPHLAAMVWGFKDELQQVDLGGGGKAYYVYDGTGQRLRKVIESQNGARQKERLYLDGFEIYREYTGSGVSLERESLHIADDQQRIALVETQTVQIGSPVSVPAAMLRYQLGNHLGSSAVELDGNGALIAYEEYHPYGTTSFQAGRSAVEVSLKRYRFTGKERDEETGLSYFGARYYVPWFARWAACDPKGFVDGTNLYVYVRNNPLNRRDLTGAQSQPEPETTQRDPAAKDTSSKDAFRAKLTGYMDKRQAEFKKGLQHHRDSAARKGQKFKDEDDTYYKAIQEWKSLRQELESAFEAAENVPAEDLLTLANVIVNEAGTKNHEAKLAIAYAWMNRVEQFGGSLEPNPREVSHYRKLSERWAQYEKDPSSAKTFLIQFTQSLRAATSRLSDQNPKANDPTRDSHGNGATHWVSPVKGPRGLPEYTGQEDRYSRDYGKYKNMAFPLWSKPAPGDRASVLPGPEEIVARGVPGEDFLFYSGVRSRRRKD</sequence>
<dbReference type="Pfam" id="PF13517">
    <property type="entry name" value="FG-GAP_3"/>
    <property type="match status" value="1"/>
</dbReference>
<feature type="region of interest" description="Disordered" evidence="5">
    <location>
        <begin position="1"/>
        <end position="46"/>
    </location>
</feature>
<dbReference type="InterPro" id="IPR028994">
    <property type="entry name" value="Integrin_alpha_N"/>
</dbReference>
<feature type="domain" description="Insecticide toxin TcdB middle/C-terminal" evidence="6">
    <location>
        <begin position="970"/>
        <end position="1105"/>
    </location>
</feature>
<evidence type="ECO:0000256" key="3">
    <source>
        <dbReference type="ARBA" id="ARBA00022729"/>
    </source>
</evidence>
<dbReference type="PANTHER" id="PTHR32305">
    <property type="match status" value="1"/>
</dbReference>
<dbReference type="Pfam" id="PF12256">
    <property type="entry name" value="TcdB_toxin_midN"/>
    <property type="match status" value="1"/>
</dbReference>
<dbReference type="InterPro" id="IPR022044">
    <property type="entry name" value="TcdB_toxin_mid/C"/>
</dbReference>
<evidence type="ECO:0000256" key="1">
    <source>
        <dbReference type="ARBA" id="ARBA00004613"/>
    </source>
</evidence>
<feature type="region of interest" description="Disordered" evidence="5">
    <location>
        <begin position="2506"/>
        <end position="2547"/>
    </location>
</feature>
<dbReference type="GO" id="GO:0005576">
    <property type="term" value="C:extracellular region"/>
    <property type="evidence" value="ECO:0007669"/>
    <property type="project" value="UniProtKB-SubCell"/>
</dbReference>
<evidence type="ECO:0000313" key="8">
    <source>
        <dbReference type="EMBL" id="AKU92348.1"/>
    </source>
</evidence>
<dbReference type="KEGG" id="vin:AKJ08_2735"/>
<comment type="subcellular location">
    <subcellularLocation>
        <location evidence="1">Secreted</location>
    </subcellularLocation>
</comment>
<dbReference type="PRINTS" id="PR01341">
    <property type="entry name" value="SALSPVBPROT"/>
</dbReference>
<proteinExistence type="predicted"/>
<keyword evidence="3" id="KW-0732">Signal</keyword>
<dbReference type="PANTHER" id="PTHR32305:SF15">
    <property type="entry name" value="PROTEIN RHSA-RELATED"/>
    <property type="match status" value="1"/>
</dbReference>
<feature type="compositionally biased region" description="Polar residues" evidence="5">
    <location>
        <begin position="27"/>
        <end position="46"/>
    </location>
</feature>
<evidence type="ECO:0000256" key="2">
    <source>
        <dbReference type="ARBA" id="ARBA00022525"/>
    </source>
</evidence>
<feature type="domain" description="Insecticide toxin TcdB middle/N-terminal" evidence="7">
    <location>
        <begin position="750"/>
        <end position="879"/>
    </location>
</feature>
<dbReference type="Proteomes" id="UP000055590">
    <property type="component" value="Chromosome"/>
</dbReference>
<dbReference type="GO" id="GO:0005737">
    <property type="term" value="C:cytoplasm"/>
    <property type="evidence" value="ECO:0007669"/>
    <property type="project" value="InterPro"/>
</dbReference>
<dbReference type="Gene3D" id="2.180.10.10">
    <property type="entry name" value="RHS repeat-associated core"/>
    <property type="match status" value="1"/>
</dbReference>
<dbReference type="InterPro" id="IPR013517">
    <property type="entry name" value="FG-GAP"/>
</dbReference>
<dbReference type="InterPro" id="IPR022385">
    <property type="entry name" value="Rhs_assc_core"/>
</dbReference>
<feature type="region of interest" description="Disordered" evidence="5">
    <location>
        <begin position="2327"/>
        <end position="2353"/>
    </location>
</feature>
<dbReference type="InterPro" id="IPR003284">
    <property type="entry name" value="Sal_SpvB"/>
</dbReference>
<protein>
    <submittedName>
        <fullName evidence="8">Insecticidal toxin complex protein</fullName>
    </submittedName>
</protein>
<dbReference type="SUPFAM" id="SSF69318">
    <property type="entry name" value="Integrin alpha N-terminal domain"/>
    <property type="match status" value="1"/>
</dbReference>
<dbReference type="OrthoDB" id="173976at2"/>
<accession>A0A0K1PFN7</accession>
<name>A0A0K1PFN7_9BACT</name>
<dbReference type="InterPro" id="IPR022045">
    <property type="entry name" value="TcdB_toxin_mid/N"/>
</dbReference>
<evidence type="ECO:0000313" key="9">
    <source>
        <dbReference type="Proteomes" id="UP000055590"/>
    </source>
</evidence>
<evidence type="ECO:0000259" key="6">
    <source>
        <dbReference type="Pfam" id="PF12255"/>
    </source>
</evidence>
<dbReference type="Pfam" id="PF12255">
    <property type="entry name" value="TcdB_toxin_midC"/>
    <property type="match status" value="1"/>
</dbReference>
<dbReference type="STRING" id="1391653.AKJ08_2735"/>
<reference evidence="8 9" key="1">
    <citation type="submission" date="2015-08" db="EMBL/GenBank/DDBJ databases">
        <authorList>
            <person name="Babu N.S."/>
            <person name="Beckwith C.J."/>
            <person name="Beseler K.G."/>
            <person name="Brison A."/>
            <person name="Carone J.V."/>
            <person name="Caskin T.P."/>
            <person name="Diamond M."/>
            <person name="Durham M.E."/>
            <person name="Foxe J.M."/>
            <person name="Go M."/>
            <person name="Henderson B.A."/>
            <person name="Jones I.B."/>
            <person name="McGettigan J.A."/>
            <person name="Micheletti S.J."/>
            <person name="Nasrallah M.E."/>
            <person name="Ortiz D."/>
            <person name="Piller C.R."/>
            <person name="Privatt S.R."/>
            <person name="Schneider S.L."/>
            <person name="Sharp S."/>
            <person name="Smith T.C."/>
            <person name="Stanton J.D."/>
            <person name="Ullery H.E."/>
            <person name="Wilson R.J."/>
            <person name="Serrano M.G."/>
            <person name="Buck G."/>
            <person name="Lee V."/>
            <person name="Wang Y."/>
            <person name="Carvalho R."/>
            <person name="Voegtly L."/>
            <person name="Shi R."/>
            <person name="Duckworth R."/>
            <person name="Johnson A."/>
            <person name="Loviza R."/>
            <person name="Walstead R."/>
            <person name="Shah Z."/>
            <person name="Kiflezghi M."/>
            <person name="Wade K."/>
            <person name="Ball S.L."/>
            <person name="Bradley K.W."/>
            <person name="Asai D.J."/>
            <person name="Bowman C.A."/>
            <person name="Russell D.A."/>
            <person name="Pope W.H."/>
            <person name="Jacobs-Sera D."/>
            <person name="Hendrix R.W."/>
            <person name="Hatfull G.F."/>
        </authorList>
    </citation>
    <scope>NUCLEOTIDE SEQUENCE [LARGE SCALE GENOMIC DNA]</scope>
    <source>
        <strain evidence="8 9">DSM 27710</strain>
    </source>
</reference>
<dbReference type="NCBIfam" id="TIGR03696">
    <property type="entry name" value="Rhs_assc_core"/>
    <property type="match status" value="1"/>
</dbReference>
<keyword evidence="9" id="KW-1185">Reference proteome</keyword>
<dbReference type="PATRIC" id="fig|1391653.3.peg.2845"/>
<gene>
    <name evidence="8" type="ORF">AKJ08_2735</name>
</gene>
<feature type="compositionally biased region" description="Basic and acidic residues" evidence="5">
    <location>
        <begin position="1"/>
        <end position="10"/>
    </location>
</feature>
<keyword evidence="2" id="KW-0964">Secreted</keyword>
<dbReference type="InterPro" id="IPR050708">
    <property type="entry name" value="T6SS_VgrG/RHS"/>
</dbReference>
<feature type="compositionally biased region" description="Basic and acidic residues" evidence="5">
    <location>
        <begin position="2341"/>
        <end position="2353"/>
    </location>
</feature>
<dbReference type="Pfam" id="PF03534">
    <property type="entry name" value="SpvB"/>
    <property type="match status" value="1"/>
</dbReference>
<keyword evidence="4" id="KW-0843">Virulence</keyword>
<evidence type="ECO:0000256" key="5">
    <source>
        <dbReference type="SAM" id="MobiDB-lite"/>
    </source>
</evidence>
<dbReference type="EMBL" id="CP012332">
    <property type="protein sequence ID" value="AKU92348.1"/>
    <property type="molecule type" value="Genomic_DNA"/>
</dbReference>